<keyword evidence="3" id="KW-0694">RNA-binding</keyword>
<reference evidence="6" key="1">
    <citation type="submission" date="2020-10" db="EMBL/GenBank/DDBJ databases">
        <authorList>
            <person name="Gilroy R."/>
        </authorList>
    </citation>
    <scope>NUCLEOTIDE SEQUENCE</scope>
    <source>
        <strain evidence="6">23406</strain>
    </source>
</reference>
<dbReference type="InterPro" id="IPR030378">
    <property type="entry name" value="G_CP_dom"/>
</dbReference>
<evidence type="ECO:0000256" key="2">
    <source>
        <dbReference type="ARBA" id="ARBA00023134"/>
    </source>
</evidence>
<evidence type="ECO:0000313" key="6">
    <source>
        <dbReference type="EMBL" id="HIU99633.1"/>
    </source>
</evidence>
<evidence type="ECO:0000259" key="5">
    <source>
        <dbReference type="PROSITE" id="PS51721"/>
    </source>
</evidence>
<dbReference type="GO" id="GO:0005525">
    <property type="term" value="F:GTP binding"/>
    <property type="evidence" value="ECO:0007669"/>
    <property type="project" value="UniProtKB-UniRule"/>
</dbReference>
<evidence type="ECO:0000256" key="3">
    <source>
        <dbReference type="HAMAP-Rule" id="MF_01820"/>
    </source>
</evidence>
<dbReference type="Gene3D" id="1.10.40.50">
    <property type="entry name" value="Probable gtpase engc, domain 3"/>
    <property type="match status" value="1"/>
</dbReference>
<dbReference type="EMBL" id="DVOH01000010">
    <property type="protein sequence ID" value="HIU99633.1"/>
    <property type="molecule type" value="Genomic_DNA"/>
</dbReference>
<dbReference type="Gene3D" id="2.40.50.140">
    <property type="entry name" value="Nucleic acid-binding proteins"/>
    <property type="match status" value="1"/>
</dbReference>
<dbReference type="InterPro" id="IPR027417">
    <property type="entry name" value="P-loop_NTPase"/>
</dbReference>
<dbReference type="GO" id="GO:0019843">
    <property type="term" value="F:rRNA binding"/>
    <property type="evidence" value="ECO:0007669"/>
    <property type="project" value="UniProtKB-KW"/>
</dbReference>
<dbReference type="PROSITE" id="PS50936">
    <property type="entry name" value="ENGC_GTPASE"/>
    <property type="match status" value="1"/>
</dbReference>
<dbReference type="SUPFAM" id="SSF50249">
    <property type="entry name" value="Nucleic acid-binding proteins"/>
    <property type="match status" value="1"/>
</dbReference>
<dbReference type="AlphaFoldDB" id="A0A9D1SWY9"/>
<evidence type="ECO:0000256" key="1">
    <source>
        <dbReference type="ARBA" id="ARBA00022741"/>
    </source>
</evidence>
<protein>
    <recommendedName>
        <fullName evidence="3">Small ribosomal subunit biogenesis GTPase RsgA</fullName>
        <ecNumber evidence="3">3.6.1.-</ecNumber>
    </recommendedName>
</protein>
<sequence length="289" mass="31815">MRAKRERGQIVKIIANRYTVRTESGDRLIATARGRLRLDSDPYVGDFVTITRGKPVATIDEILPRKNSLIRPYVANVDAALIVVAPEPKPDLVLADKIILNCYAEGIEPVLVATKNDLGDLAPALQEEYPGIVIISVSSATKNGLNELSDLIQGKTVCLAGQSAVGKTSLLNALLDLNLKTDGLSAKIKRGKNTTRHVEIYEASGGSIVDTCGFSMLECVDLKENELTYYYDEFVAVQDGCRYRGCTHTTEPDCAVKRAVAEGSINAARYQRYLTIFEEIKEARRKQYD</sequence>
<feature type="binding site" evidence="3">
    <location>
        <position position="241"/>
    </location>
    <ligand>
        <name>Zn(2+)</name>
        <dbReference type="ChEBI" id="CHEBI:29105"/>
    </ligand>
</feature>
<keyword evidence="3" id="KW-0699">rRNA-binding</keyword>
<dbReference type="Proteomes" id="UP000886891">
    <property type="component" value="Unassembled WGS sequence"/>
</dbReference>
<dbReference type="InterPro" id="IPR010914">
    <property type="entry name" value="RsgA_GTPase_dom"/>
</dbReference>
<keyword evidence="3" id="KW-0479">Metal-binding</keyword>
<dbReference type="CDD" id="cd01854">
    <property type="entry name" value="YjeQ_EngC"/>
    <property type="match status" value="1"/>
</dbReference>
<dbReference type="GO" id="GO:0003924">
    <property type="term" value="F:GTPase activity"/>
    <property type="evidence" value="ECO:0007669"/>
    <property type="project" value="UniProtKB-UniRule"/>
</dbReference>
<reference evidence="6" key="2">
    <citation type="journal article" date="2021" name="PeerJ">
        <title>Extensive microbial diversity within the chicken gut microbiome revealed by metagenomics and culture.</title>
        <authorList>
            <person name="Gilroy R."/>
            <person name="Ravi A."/>
            <person name="Getino M."/>
            <person name="Pursley I."/>
            <person name="Horton D.L."/>
            <person name="Alikhan N.F."/>
            <person name="Baker D."/>
            <person name="Gharbi K."/>
            <person name="Hall N."/>
            <person name="Watson M."/>
            <person name="Adriaenssens E.M."/>
            <person name="Foster-Nyarko E."/>
            <person name="Jarju S."/>
            <person name="Secka A."/>
            <person name="Antonio M."/>
            <person name="Oren A."/>
            <person name="Chaudhuri R.R."/>
            <person name="La Ragione R."/>
            <person name="Hildebrand F."/>
            <person name="Pallen M.J."/>
        </authorList>
    </citation>
    <scope>NUCLEOTIDE SEQUENCE</scope>
    <source>
        <strain evidence="6">23406</strain>
    </source>
</reference>
<comment type="function">
    <text evidence="3">One of several proteins that assist in the late maturation steps of the functional core of the 30S ribosomal subunit. Helps release RbfA from mature subunits. May play a role in the assembly of ribosomal proteins into the subunit. Circularly permuted GTPase that catalyzes slow GTP hydrolysis, GTPase activity is stimulated by the 30S ribosomal subunit.</text>
</comment>
<dbReference type="InterPro" id="IPR004881">
    <property type="entry name" value="Ribosome_biogen_GTPase_RsgA"/>
</dbReference>
<feature type="binding site" evidence="3">
    <location>
        <begin position="161"/>
        <end position="169"/>
    </location>
    <ligand>
        <name>GTP</name>
        <dbReference type="ChEBI" id="CHEBI:37565"/>
    </ligand>
</feature>
<dbReference type="InterPro" id="IPR012340">
    <property type="entry name" value="NA-bd_OB-fold"/>
</dbReference>
<comment type="cofactor">
    <cofactor evidence="3">
        <name>Zn(2+)</name>
        <dbReference type="ChEBI" id="CHEBI:29105"/>
    </cofactor>
    <text evidence="3">Binds 1 zinc ion per subunit.</text>
</comment>
<proteinExistence type="inferred from homology"/>
<keyword evidence="2 3" id="KW-0342">GTP-binding</keyword>
<dbReference type="GO" id="GO:0005737">
    <property type="term" value="C:cytoplasm"/>
    <property type="evidence" value="ECO:0007669"/>
    <property type="project" value="UniProtKB-SubCell"/>
</dbReference>
<comment type="similarity">
    <text evidence="3">Belongs to the TRAFAC class YlqF/YawG GTPase family. RsgA subfamily.</text>
</comment>
<keyword evidence="1 3" id="KW-0547">Nucleotide-binding</keyword>
<dbReference type="PANTHER" id="PTHR32120">
    <property type="entry name" value="SMALL RIBOSOMAL SUBUNIT BIOGENESIS GTPASE RSGA"/>
    <property type="match status" value="1"/>
</dbReference>
<dbReference type="GO" id="GO:0046872">
    <property type="term" value="F:metal ion binding"/>
    <property type="evidence" value="ECO:0007669"/>
    <property type="project" value="UniProtKB-KW"/>
</dbReference>
<feature type="binding site" evidence="3">
    <location>
        <position position="254"/>
    </location>
    <ligand>
        <name>Zn(2+)</name>
        <dbReference type="ChEBI" id="CHEBI:29105"/>
    </ligand>
</feature>
<feature type="binding site" evidence="3">
    <location>
        <position position="248"/>
    </location>
    <ligand>
        <name>Zn(2+)</name>
        <dbReference type="ChEBI" id="CHEBI:29105"/>
    </ligand>
</feature>
<feature type="binding site" evidence="3">
    <location>
        <position position="246"/>
    </location>
    <ligand>
        <name>Zn(2+)</name>
        <dbReference type="ChEBI" id="CHEBI:29105"/>
    </ligand>
</feature>
<comment type="subunit">
    <text evidence="3">Monomer. Associates with 30S ribosomal subunit, binds 16S rRNA.</text>
</comment>
<dbReference type="GO" id="GO:0042274">
    <property type="term" value="P:ribosomal small subunit biogenesis"/>
    <property type="evidence" value="ECO:0007669"/>
    <property type="project" value="UniProtKB-UniRule"/>
</dbReference>
<dbReference type="Gene3D" id="3.40.50.300">
    <property type="entry name" value="P-loop containing nucleotide triphosphate hydrolases"/>
    <property type="match status" value="1"/>
</dbReference>
<evidence type="ECO:0000313" key="7">
    <source>
        <dbReference type="Proteomes" id="UP000886891"/>
    </source>
</evidence>
<dbReference type="NCBIfam" id="TIGR00157">
    <property type="entry name" value="ribosome small subunit-dependent GTPase A"/>
    <property type="match status" value="1"/>
</dbReference>
<dbReference type="Pfam" id="PF03193">
    <property type="entry name" value="RsgA_GTPase"/>
    <property type="match status" value="1"/>
</dbReference>
<keyword evidence="3" id="KW-0862">Zinc</keyword>
<feature type="domain" description="EngC GTPase" evidence="4">
    <location>
        <begin position="75"/>
        <end position="215"/>
    </location>
</feature>
<feature type="domain" description="CP-type G" evidence="5">
    <location>
        <begin position="66"/>
        <end position="217"/>
    </location>
</feature>
<keyword evidence="3" id="KW-0378">Hydrolase</keyword>
<dbReference type="HAMAP" id="MF_01820">
    <property type="entry name" value="GTPase_RsgA"/>
    <property type="match status" value="1"/>
</dbReference>
<dbReference type="PANTHER" id="PTHR32120:SF11">
    <property type="entry name" value="SMALL RIBOSOMAL SUBUNIT BIOGENESIS GTPASE RSGA 1, MITOCHONDRIAL-RELATED"/>
    <property type="match status" value="1"/>
</dbReference>
<keyword evidence="3" id="KW-0690">Ribosome biogenesis</keyword>
<accession>A0A9D1SWY9</accession>
<comment type="caution">
    <text evidence="6">The sequence shown here is derived from an EMBL/GenBank/DDBJ whole genome shotgun (WGS) entry which is preliminary data.</text>
</comment>
<evidence type="ECO:0000259" key="4">
    <source>
        <dbReference type="PROSITE" id="PS50936"/>
    </source>
</evidence>
<keyword evidence="3" id="KW-0963">Cytoplasm</keyword>
<gene>
    <name evidence="3 6" type="primary">rsgA</name>
    <name evidence="6" type="ORF">IAB14_00800</name>
</gene>
<feature type="binding site" evidence="3">
    <location>
        <begin position="114"/>
        <end position="117"/>
    </location>
    <ligand>
        <name>GTP</name>
        <dbReference type="ChEBI" id="CHEBI:37565"/>
    </ligand>
</feature>
<dbReference type="PROSITE" id="PS51721">
    <property type="entry name" value="G_CP"/>
    <property type="match status" value="1"/>
</dbReference>
<organism evidence="6 7">
    <name type="scientific">Candidatus Stercoripulliclostridium merdipullorum</name>
    <dbReference type="NCBI Taxonomy" id="2840952"/>
    <lineage>
        <taxon>Bacteria</taxon>
        <taxon>Bacillati</taxon>
        <taxon>Bacillota</taxon>
        <taxon>Clostridia</taxon>
        <taxon>Eubacteriales</taxon>
        <taxon>Candidatus Stercoripulliclostridium</taxon>
    </lineage>
</organism>
<name>A0A9D1SWY9_9FIRM</name>
<dbReference type="EC" id="3.6.1.-" evidence="3"/>
<dbReference type="SUPFAM" id="SSF52540">
    <property type="entry name" value="P-loop containing nucleoside triphosphate hydrolases"/>
    <property type="match status" value="1"/>
</dbReference>
<comment type="subcellular location">
    <subcellularLocation>
        <location evidence="3">Cytoplasm</location>
    </subcellularLocation>
</comment>